<evidence type="ECO:0000256" key="15">
    <source>
        <dbReference type="SAM" id="MobiDB-lite"/>
    </source>
</evidence>
<dbReference type="SMART" id="SM00369">
    <property type="entry name" value="LRR_TYP"/>
    <property type="match status" value="2"/>
</dbReference>
<dbReference type="PROSITE" id="PS50011">
    <property type="entry name" value="PROTEIN_KINASE_DOM"/>
    <property type="match status" value="1"/>
</dbReference>
<dbReference type="GO" id="GO:0006952">
    <property type="term" value="P:defense response"/>
    <property type="evidence" value="ECO:0007669"/>
    <property type="project" value="UniProtKB-KW"/>
</dbReference>
<accession>A0AAN9KL29</accession>
<feature type="binding site" evidence="14">
    <location>
        <position position="1121"/>
    </location>
    <ligand>
        <name>ATP</name>
        <dbReference type="ChEBI" id="CHEBI:30616"/>
    </ligand>
</feature>
<evidence type="ECO:0000256" key="5">
    <source>
        <dbReference type="ARBA" id="ARBA00022614"/>
    </source>
</evidence>
<evidence type="ECO:0000313" key="17">
    <source>
        <dbReference type="EMBL" id="KAK7318901.1"/>
    </source>
</evidence>
<evidence type="ECO:0000256" key="7">
    <source>
        <dbReference type="ARBA" id="ARBA00022737"/>
    </source>
</evidence>
<dbReference type="InterPro" id="IPR003591">
    <property type="entry name" value="Leu-rich_rpt_typical-subtyp"/>
</dbReference>
<evidence type="ECO:0000259" key="16">
    <source>
        <dbReference type="PROSITE" id="PS50011"/>
    </source>
</evidence>
<dbReference type="Gene3D" id="3.30.200.20">
    <property type="entry name" value="Phosphorylase Kinase, domain 1"/>
    <property type="match status" value="1"/>
</dbReference>
<dbReference type="Gene3D" id="3.80.10.10">
    <property type="entry name" value="Ribonuclease Inhibitor"/>
    <property type="match status" value="2"/>
</dbReference>
<comment type="caution">
    <text evidence="17">The sequence shown here is derived from an EMBL/GenBank/DDBJ whole genome shotgun (WGS) entry which is preliminary data.</text>
</comment>
<evidence type="ECO:0000313" key="18">
    <source>
        <dbReference type="Proteomes" id="UP001359559"/>
    </source>
</evidence>
<keyword evidence="4" id="KW-1003">Cell membrane</keyword>
<dbReference type="InterPro" id="IPR011009">
    <property type="entry name" value="Kinase-like_dom_sf"/>
</dbReference>
<keyword evidence="5" id="KW-0433">Leucine-rich repeat</keyword>
<dbReference type="PROSITE" id="PS00107">
    <property type="entry name" value="PROTEIN_KINASE_ATP"/>
    <property type="match status" value="1"/>
</dbReference>
<evidence type="ECO:0000256" key="1">
    <source>
        <dbReference type="ARBA" id="ARBA00004236"/>
    </source>
</evidence>
<dbReference type="Proteomes" id="UP001359559">
    <property type="component" value="Unassembled WGS sequence"/>
</dbReference>
<dbReference type="FunFam" id="1.10.510.10:FF:000095">
    <property type="entry name" value="protein STRUBBELIG-RECEPTOR FAMILY 8"/>
    <property type="match status" value="1"/>
</dbReference>
<evidence type="ECO:0000256" key="8">
    <source>
        <dbReference type="ARBA" id="ARBA00022741"/>
    </source>
</evidence>
<dbReference type="InterPro" id="IPR057135">
    <property type="entry name" value="At4g27190-like_LRR"/>
</dbReference>
<dbReference type="SUPFAM" id="SSF56112">
    <property type="entry name" value="Protein kinase-like (PK-like)"/>
    <property type="match status" value="1"/>
</dbReference>
<proteinExistence type="inferred from homology"/>
<dbReference type="InterPro" id="IPR032675">
    <property type="entry name" value="LRR_dom_sf"/>
</dbReference>
<dbReference type="InterPro" id="IPR017441">
    <property type="entry name" value="Protein_kinase_ATP_BS"/>
</dbReference>
<name>A0AAN9KL29_CLITE</name>
<dbReference type="InterPro" id="IPR042197">
    <property type="entry name" value="Apaf_helical"/>
</dbReference>
<evidence type="ECO:0000256" key="9">
    <source>
        <dbReference type="ARBA" id="ARBA00022777"/>
    </source>
</evidence>
<comment type="subcellular location">
    <subcellularLocation>
        <location evidence="1">Cell membrane</location>
    </subcellularLocation>
</comment>
<dbReference type="SUPFAM" id="SSF52058">
    <property type="entry name" value="L domain-like"/>
    <property type="match status" value="1"/>
</dbReference>
<evidence type="ECO:0000256" key="11">
    <source>
        <dbReference type="ARBA" id="ARBA00022840"/>
    </source>
</evidence>
<sequence>MGHNLSKALGKDKGTSSKENKCTWGGRQYNLITIRDFISLWLTYPVKLTEEETGILKAVATSKWETQPSLQDFEVLTEKATRCIARLLPMEIISKLCSCNTGSSIFASNDVIPEVILDLTVDLAVEQLIQTLFSGDDYACNIRYVKLSTRNLLEKRSVIIKIEMALEDKHSRFGMDKDFRDVLWIDASACRSNLQVQEEINKKMAGLVTEHDDMLLARHVEEEMINRYLVVLVDRDGDRKQDPSKVHFPAGIVVLITDEQLADVDVGDEFLTTNTRRLNIRTQDHLLPWEVFCSYVGSSMVRSSRAIQRIAVQIVKECRGHLLAIVLVAKSLKNVKDVKQWELALSKLHYTNPSYDYLERDRMSISRVMVNAFVNIIWEGINKTQKLCLELSLFVPKIKSGVPGEALISNWVNSELKHTQEAAQHLFAFDSAEIEFEYTRDKAEHNIKELLDCSVLLQCESGNVHLPVETYAIVESLHSSNPSILRHGALGLTVPPHIGHWRDLLRIELMDNKICELPQSPDCPKLKVLLLQGNVDLMDIPDTFFNHMPLLRYLDLSHTSIRDLPPSIFKLMELKKFQLRGCDLFMELPPKIGLLKNLEELDLDGTLITHLPEEIRELINLQRLTLYFERNLHEPSHRKEGKKISNSAIIPAGVISELTQLNYLCIEVDPEDERWKENVNSILLEIFGLEKLEAASIHVPEAELLELIPVHKSINFRLVVGHHMQRFISRVMPEVEEKFKRCVSSIKFVNGVNVPNGLKMNLERFRALYLDRHMTMKSLSELLLKNLDMLQVCILAECSEMETVADMNYLHDKFALPNLEFLSVFYLKNLRSICKGTLPMSSVFLSSLKSLTLHTCPMLTTIFTSSFIGNLSLLEELIVEDCSRLTTLISHDSFEHETHMLLPRLKVISLLYLPELVSIFNGFPVGQGLEKMGFYYCPKLLSLSKAELSSKSLEVIKGESKWWEGLKWNEAEWEEDAYQLNFLNLIFSPIDEEADILTQLVAQNDKDQVVCCPKGENIHFEHSDSSVYQGGYGATFQRQNQATKRRNDDRKLPSNPEEVEDLRCASTACPLNAFTFDELKLITANFRPYSLLGEGGFGRVYKGFISKRLRRGLPALAVAVKVHDGDNSHQGHREWLAEVKFWGQLSHPNLVKLIGYCCEDEHRVLIYEYMSRGGLEDNLFSRNACLSWSIRMKIAFGAAKALAFLHHEAGRHIYRNFKTSKILLDQDFNAKLDFGCAKDGPVGDKSHVSTRVMGTYGYVAPEYIATGHLTVTSDVYSFGVVLLELLTGRRCIDRSRPTHLQNLREWALPLLKEKRKFVRVIDPKLDGNYPVEGARKAAKIAYGCLNVDPEARPLMRDIVPLLERLQVDDKEYVEKH</sequence>
<evidence type="ECO:0000256" key="10">
    <source>
        <dbReference type="ARBA" id="ARBA00022821"/>
    </source>
</evidence>
<dbReference type="Pfam" id="PF23247">
    <property type="entry name" value="LRR_RPS2"/>
    <property type="match status" value="1"/>
</dbReference>
<evidence type="ECO:0000256" key="6">
    <source>
        <dbReference type="ARBA" id="ARBA00022679"/>
    </source>
</evidence>
<dbReference type="EC" id="2.7.11.1" evidence="3"/>
<comment type="catalytic activity">
    <reaction evidence="13">
        <text>L-seryl-[protein] + ATP = O-phospho-L-seryl-[protein] + ADP + H(+)</text>
        <dbReference type="Rhea" id="RHEA:17989"/>
        <dbReference type="Rhea" id="RHEA-COMP:9863"/>
        <dbReference type="Rhea" id="RHEA-COMP:11604"/>
        <dbReference type="ChEBI" id="CHEBI:15378"/>
        <dbReference type="ChEBI" id="CHEBI:29999"/>
        <dbReference type="ChEBI" id="CHEBI:30616"/>
        <dbReference type="ChEBI" id="CHEBI:83421"/>
        <dbReference type="ChEBI" id="CHEBI:456216"/>
        <dbReference type="EC" id="2.7.11.1"/>
    </reaction>
</comment>
<evidence type="ECO:0000256" key="14">
    <source>
        <dbReference type="PROSITE-ProRule" id="PRU10141"/>
    </source>
</evidence>
<gene>
    <name evidence="17" type="ORF">RJT34_03608</name>
</gene>
<keyword evidence="11 14" id="KW-0067">ATP-binding</keyword>
<dbReference type="GO" id="GO:0004674">
    <property type="term" value="F:protein serine/threonine kinase activity"/>
    <property type="evidence" value="ECO:0007669"/>
    <property type="project" value="UniProtKB-EC"/>
</dbReference>
<keyword evidence="9" id="KW-0418">Kinase</keyword>
<dbReference type="InterPro" id="IPR001245">
    <property type="entry name" value="Ser-Thr/Tyr_kinase_cat_dom"/>
</dbReference>
<keyword evidence="6" id="KW-0808">Transferase</keyword>
<keyword evidence="4" id="KW-0472">Membrane</keyword>
<protein>
    <recommendedName>
        <fullName evidence="3">non-specific serine/threonine protein kinase</fullName>
        <ecNumber evidence="3">2.7.11.1</ecNumber>
    </recommendedName>
</protein>
<dbReference type="InterPro" id="IPR050823">
    <property type="entry name" value="Plant_Ser_Thr_Prot_Kinase"/>
</dbReference>
<dbReference type="PANTHER" id="PTHR45621">
    <property type="entry name" value="OS01G0588500 PROTEIN-RELATED"/>
    <property type="match status" value="1"/>
</dbReference>
<dbReference type="Gene3D" id="1.10.510.10">
    <property type="entry name" value="Transferase(Phosphotransferase) domain 1"/>
    <property type="match status" value="1"/>
</dbReference>
<dbReference type="GO" id="GO:0043531">
    <property type="term" value="F:ADP binding"/>
    <property type="evidence" value="ECO:0007669"/>
    <property type="project" value="InterPro"/>
</dbReference>
<comment type="catalytic activity">
    <reaction evidence="12">
        <text>L-threonyl-[protein] + ATP = O-phospho-L-threonyl-[protein] + ADP + H(+)</text>
        <dbReference type="Rhea" id="RHEA:46608"/>
        <dbReference type="Rhea" id="RHEA-COMP:11060"/>
        <dbReference type="Rhea" id="RHEA-COMP:11605"/>
        <dbReference type="ChEBI" id="CHEBI:15378"/>
        <dbReference type="ChEBI" id="CHEBI:30013"/>
        <dbReference type="ChEBI" id="CHEBI:30616"/>
        <dbReference type="ChEBI" id="CHEBI:61977"/>
        <dbReference type="ChEBI" id="CHEBI:456216"/>
        <dbReference type="EC" id="2.7.11.1"/>
    </reaction>
</comment>
<dbReference type="Pfam" id="PF23598">
    <property type="entry name" value="LRR_14"/>
    <property type="match status" value="1"/>
</dbReference>
<comment type="similarity">
    <text evidence="2">Belongs to the protein kinase superfamily. TKL Ser/Thr protein kinase family. ROCO subfamily.</text>
</comment>
<dbReference type="Gene3D" id="1.10.8.430">
    <property type="entry name" value="Helical domain of apoptotic protease-activating factors"/>
    <property type="match status" value="1"/>
</dbReference>
<evidence type="ECO:0000256" key="2">
    <source>
        <dbReference type="ARBA" id="ARBA00008171"/>
    </source>
</evidence>
<dbReference type="SUPFAM" id="SSF52540">
    <property type="entry name" value="P-loop containing nucleoside triphosphate hydrolases"/>
    <property type="match status" value="1"/>
</dbReference>
<dbReference type="GO" id="GO:0005886">
    <property type="term" value="C:plasma membrane"/>
    <property type="evidence" value="ECO:0007669"/>
    <property type="project" value="UniProtKB-SubCell"/>
</dbReference>
<evidence type="ECO:0000256" key="12">
    <source>
        <dbReference type="ARBA" id="ARBA00047899"/>
    </source>
</evidence>
<dbReference type="FunFam" id="3.30.200.20:FF:000228">
    <property type="entry name" value="Serine/threonine-protein kinase BIK1"/>
    <property type="match status" value="1"/>
</dbReference>
<dbReference type="Pfam" id="PF07714">
    <property type="entry name" value="PK_Tyr_Ser-Thr"/>
    <property type="match status" value="1"/>
</dbReference>
<dbReference type="GO" id="GO:0005524">
    <property type="term" value="F:ATP binding"/>
    <property type="evidence" value="ECO:0007669"/>
    <property type="project" value="UniProtKB-UniRule"/>
</dbReference>
<organism evidence="17 18">
    <name type="scientific">Clitoria ternatea</name>
    <name type="common">Butterfly pea</name>
    <dbReference type="NCBI Taxonomy" id="43366"/>
    <lineage>
        <taxon>Eukaryota</taxon>
        <taxon>Viridiplantae</taxon>
        <taxon>Streptophyta</taxon>
        <taxon>Embryophyta</taxon>
        <taxon>Tracheophyta</taxon>
        <taxon>Spermatophyta</taxon>
        <taxon>Magnoliopsida</taxon>
        <taxon>eudicotyledons</taxon>
        <taxon>Gunneridae</taxon>
        <taxon>Pentapetalae</taxon>
        <taxon>rosids</taxon>
        <taxon>fabids</taxon>
        <taxon>Fabales</taxon>
        <taxon>Fabaceae</taxon>
        <taxon>Papilionoideae</taxon>
        <taxon>50 kb inversion clade</taxon>
        <taxon>NPAAA clade</taxon>
        <taxon>indigoferoid/millettioid clade</taxon>
        <taxon>Phaseoleae</taxon>
        <taxon>Clitoria</taxon>
    </lineage>
</organism>
<keyword evidence="7" id="KW-0677">Repeat</keyword>
<feature type="region of interest" description="Disordered" evidence="15">
    <location>
        <begin position="1038"/>
        <end position="1058"/>
    </location>
</feature>
<evidence type="ECO:0000256" key="3">
    <source>
        <dbReference type="ARBA" id="ARBA00012513"/>
    </source>
</evidence>
<dbReference type="InterPro" id="IPR027417">
    <property type="entry name" value="P-loop_NTPase"/>
</dbReference>
<dbReference type="EMBL" id="JAYKXN010000001">
    <property type="protein sequence ID" value="KAK7318901.1"/>
    <property type="molecule type" value="Genomic_DNA"/>
</dbReference>
<dbReference type="InterPro" id="IPR055414">
    <property type="entry name" value="LRR_R13L4/SHOC2-like"/>
</dbReference>
<keyword evidence="10" id="KW-0611">Plant defense</keyword>
<keyword evidence="8 14" id="KW-0547">Nucleotide-binding</keyword>
<reference evidence="17 18" key="1">
    <citation type="submission" date="2024-01" db="EMBL/GenBank/DDBJ databases">
        <title>The genomes of 5 underutilized Papilionoideae crops provide insights into root nodulation and disease resistance.</title>
        <authorList>
            <person name="Yuan L."/>
        </authorList>
    </citation>
    <scope>NUCLEOTIDE SEQUENCE [LARGE SCALE GENOMIC DNA]</scope>
    <source>
        <strain evidence="17">LY-2023</strain>
        <tissue evidence="17">Leaf</tissue>
    </source>
</reference>
<feature type="domain" description="Protein kinase" evidence="16">
    <location>
        <begin position="1086"/>
        <end position="1362"/>
    </location>
</feature>
<keyword evidence="18" id="KW-1185">Reference proteome</keyword>
<evidence type="ECO:0000256" key="4">
    <source>
        <dbReference type="ARBA" id="ARBA00022475"/>
    </source>
</evidence>
<evidence type="ECO:0000256" key="13">
    <source>
        <dbReference type="ARBA" id="ARBA00048679"/>
    </source>
</evidence>
<dbReference type="InterPro" id="IPR000719">
    <property type="entry name" value="Prot_kinase_dom"/>
</dbReference>